<proteinExistence type="predicted"/>
<protein>
    <recommendedName>
        <fullName evidence="4">Arrestin-like N-terminal domain-containing protein</fullName>
    </recommendedName>
</protein>
<dbReference type="GeneID" id="6008812"/>
<accession>A8NBW8</accession>
<comment type="caution">
    <text evidence="2">The sequence shown here is derived from an EMBL/GenBank/DDBJ whole genome shotgun (WGS) entry which is preliminary data.</text>
</comment>
<dbReference type="KEGG" id="cci:CC1G_07715"/>
<dbReference type="EMBL" id="AACS02000009">
    <property type="protein sequence ID" value="EAU89489.2"/>
    <property type="molecule type" value="Genomic_DNA"/>
</dbReference>
<dbReference type="OMA" id="PWATFRI"/>
<gene>
    <name evidence="2" type="ORF">CC1G_07715</name>
</gene>
<dbReference type="InParanoid" id="A8NBW8"/>
<organism evidence="2 3">
    <name type="scientific">Coprinopsis cinerea (strain Okayama-7 / 130 / ATCC MYA-4618 / FGSC 9003)</name>
    <name type="common">Inky cap fungus</name>
    <name type="synonym">Hormographiella aspergillata</name>
    <dbReference type="NCBI Taxonomy" id="240176"/>
    <lineage>
        <taxon>Eukaryota</taxon>
        <taxon>Fungi</taxon>
        <taxon>Dikarya</taxon>
        <taxon>Basidiomycota</taxon>
        <taxon>Agaricomycotina</taxon>
        <taxon>Agaricomycetes</taxon>
        <taxon>Agaricomycetidae</taxon>
        <taxon>Agaricales</taxon>
        <taxon>Agaricineae</taxon>
        <taxon>Psathyrellaceae</taxon>
        <taxon>Coprinopsis</taxon>
    </lineage>
</organism>
<dbReference type="HOGENOM" id="CLU_025691_1_1_1"/>
<evidence type="ECO:0000256" key="1">
    <source>
        <dbReference type="SAM" id="MobiDB-lite"/>
    </source>
</evidence>
<sequence>MDGDGFTISKRRYSSRIRPCGRHTPHLPPSYSIIIEAGGSRAPVQAGRDASDHSVFEVRSGFRNKPWATLRLQKPILDNSRQKSVLIYGEESLTGVLDFDLDSPQSINSISLNIKGKIAIWSRDCGDPVNRESRKPYSGKFAKGTYSFPFAFPFPSHVSAATLSGVNTSSQPTSPFLFFSTGSTEETSNTLGIPVEDPRHPELGTRTTPSCNYLPIHPLPPSFAGRGLESSVAYELALCISHKRLRSDSKPKIPVTYVPSILPPPSSVQRQSAYRKNTPLPGRILGSILDERGADLECKVSLAQPLTYTRGMVIPCHITISGQDIHVLDVLVQLTRRVSYELDMTSAGGPSSSDTSHVALSVFEISGEDPRRSRKVNTQDEGASNGPPFVSHKTVIETAQWWIPPKDEQHSPTLRVLHGEIHLPQDMPPTSLHLSFFIEYAVELLSFRTSLFRPRKTRTATTSMDRREQVYVHHPATIATIQRLDEPPPVSFIKRKSRLVGSRRGRSESFPT</sequence>
<dbReference type="VEuPathDB" id="FungiDB:CC1G_07715"/>
<name>A8NBW8_COPC7</name>
<dbReference type="AlphaFoldDB" id="A8NBW8"/>
<evidence type="ECO:0000313" key="2">
    <source>
        <dbReference type="EMBL" id="EAU89489.2"/>
    </source>
</evidence>
<feature type="region of interest" description="Disordered" evidence="1">
    <location>
        <begin position="369"/>
        <end position="389"/>
    </location>
</feature>
<reference evidence="2 3" key="1">
    <citation type="journal article" date="2010" name="Proc. Natl. Acad. Sci. U.S.A.">
        <title>Insights into evolution of multicellular fungi from the assembled chromosomes of the mushroom Coprinopsis cinerea (Coprinus cinereus).</title>
        <authorList>
            <person name="Stajich J.E."/>
            <person name="Wilke S.K."/>
            <person name="Ahren D."/>
            <person name="Au C.H."/>
            <person name="Birren B.W."/>
            <person name="Borodovsky M."/>
            <person name="Burns C."/>
            <person name="Canback B."/>
            <person name="Casselton L.A."/>
            <person name="Cheng C.K."/>
            <person name="Deng J."/>
            <person name="Dietrich F.S."/>
            <person name="Fargo D.C."/>
            <person name="Farman M.L."/>
            <person name="Gathman A.C."/>
            <person name="Goldberg J."/>
            <person name="Guigo R."/>
            <person name="Hoegger P.J."/>
            <person name="Hooker J.B."/>
            <person name="Huggins A."/>
            <person name="James T.Y."/>
            <person name="Kamada T."/>
            <person name="Kilaru S."/>
            <person name="Kodira C."/>
            <person name="Kues U."/>
            <person name="Kupfer D."/>
            <person name="Kwan H.S."/>
            <person name="Lomsadze A."/>
            <person name="Li W."/>
            <person name="Lilly W.W."/>
            <person name="Ma L.J."/>
            <person name="Mackey A.J."/>
            <person name="Manning G."/>
            <person name="Martin F."/>
            <person name="Muraguchi H."/>
            <person name="Natvig D.O."/>
            <person name="Palmerini H."/>
            <person name="Ramesh M.A."/>
            <person name="Rehmeyer C.J."/>
            <person name="Roe B.A."/>
            <person name="Shenoy N."/>
            <person name="Stanke M."/>
            <person name="Ter-Hovhannisyan V."/>
            <person name="Tunlid A."/>
            <person name="Velagapudi R."/>
            <person name="Vision T.J."/>
            <person name="Zeng Q."/>
            <person name="Zolan M.E."/>
            <person name="Pukkila P.J."/>
        </authorList>
    </citation>
    <scope>NUCLEOTIDE SEQUENCE [LARGE SCALE GENOMIC DNA]</scope>
    <source>
        <strain evidence="3">Okayama-7 / 130 / ATCC MYA-4618 / FGSC 9003</strain>
    </source>
</reference>
<evidence type="ECO:0008006" key="4">
    <source>
        <dbReference type="Google" id="ProtNLM"/>
    </source>
</evidence>
<dbReference type="OrthoDB" id="3262423at2759"/>
<evidence type="ECO:0000313" key="3">
    <source>
        <dbReference type="Proteomes" id="UP000001861"/>
    </source>
</evidence>
<dbReference type="RefSeq" id="XP_001832328.2">
    <property type="nucleotide sequence ID" value="XM_001832276.2"/>
</dbReference>
<dbReference type="Proteomes" id="UP000001861">
    <property type="component" value="Unassembled WGS sequence"/>
</dbReference>
<keyword evidence="3" id="KW-1185">Reference proteome</keyword>